<dbReference type="RefSeq" id="XP_004256086.1">
    <property type="nucleotide sequence ID" value="XM_004256038.1"/>
</dbReference>
<keyword evidence="2" id="KW-1185">Reference proteome</keyword>
<organism evidence="1 2">
    <name type="scientific">Entamoeba invadens IP1</name>
    <dbReference type="NCBI Taxonomy" id="370355"/>
    <lineage>
        <taxon>Eukaryota</taxon>
        <taxon>Amoebozoa</taxon>
        <taxon>Evosea</taxon>
        <taxon>Archamoebae</taxon>
        <taxon>Mastigamoebida</taxon>
        <taxon>Entamoebidae</taxon>
        <taxon>Entamoeba</taxon>
    </lineage>
</organism>
<dbReference type="KEGG" id="eiv:EIN_323580"/>
<dbReference type="VEuPathDB" id="AmoebaDB:EIN_323580"/>
<accession>L7FNY9</accession>
<gene>
    <name evidence="1" type="ORF">EIN_323580</name>
</gene>
<name>L7FNY9_ENTIV</name>
<sequence length="125" mass="14478">MDARVGKMLGWPKKQNHVTTHYIKNITLENSREYSTTKITEKIAIDQMCHDLVANLLKRTSVVVRNHPDVTKKTSQQITKLKFNYKERLMIPQSIDQLYGLNCLLITAFEVGEATFLDWYPDCSC</sequence>
<evidence type="ECO:0000313" key="2">
    <source>
        <dbReference type="Proteomes" id="UP000014680"/>
    </source>
</evidence>
<dbReference type="GeneID" id="14888293"/>
<dbReference type="Proteomes" id="UP000014680">
    <property type="component" value="Unassembled WGS sequence"/>
</dbReference>
<dbReference type="AlphaFoldDB" id="L7FNY9"/>
<evidence type="ECO:0000313" key="1">
    <source>
        <dbReference type="EMBL" id="ELP89315.1"/>
    </source>
</evidence>
<protein>
    <submittedName>
        <fullName evidence="1">Uncharacterized protein</fullName>
    </submittedName>
</protein>
<reference evidence="1 2" key="1">
    <citation type="submission" date="2012-10" db="EMBL/GenBank/DDBJ databases">
        <authorList>
            <person name="Zafar N."/>
            <person name="Inman J."/>
            <person name="Hall N."/>
            <person name="Lorenzi H."/>
            <person name="Caler E."/>
        </authorList>
    </citation>
    <scope>NUCLEOTIDE SEQUENCE [LARGE SCALE GENOMIC DNA]</scope>
    <source>
        <strain evidence="1 2">IP1</strain>
    </source>
</reference>
<proteinExistence type="predicted"/>
<dbReference type="EMBL" id="KB206652">
    <property type="protein sequence ID" value="ELP89315.1"/>
    <property type="molecule type" value="Genomic_DNA"/>
</dbReference>